<dbReference type="GO" id="GO:0016740">
    <property type="term" value="F:transferase activity"/>
    <property type="evidence" value="ECO:0007669"/>
    <property type="project" value="UniProtKB-KW"/>
</dbReference>
<dbReference type="Pfam" id="PF13417">
    <property type="entry name" value="GST_N_3"/>
    <property type="match status" value="1"/>
</dbReference>
<feature type="domain" description="GST N-terminal" evidence="1">
    <location>
        <begin position="1"/>
        <end position="83"/>
    </location>
</feature>
<protein>
    <submittedName>
        <fullName evidence="2">Glutathione S-transferase</fullName>
    </submittedName>
</protein>
<keyword evidence="3" id="KW-1185">Reference proteome</keyword>
<proteinExistence type="predicted"/>
<dbReference type="Proteomes" id="UP000477083">
    <property type="component" value="Unassembled WGS sequence"/>
</dbReference>
<accession>A0A6L8VIQ9</accession>
<evidence type="ECO:0000259" key="1">
    <source>
        <dbReference type="PROSITE" id="PS50404"/>
    </source>
</evidence>
<reference evidence="2 3" key="1">
    <citation type="submission" date="2020-01" db="EMBL/GenBank/DDBJ databases">
        <title>Frigidibacter albus SP32T (=CGMCC 1.13995T).</title>
        <authorList>
            <person name="Liao X."/>
        </authorList>
    </citation>
    <scope>NUCLEOTIDE SEQUENCE [LARGE SCALE GENOMIC DNA]</scope>
    <source>
        <strain evidence="2 3">SP32</strain>
    </source>
</reference>
<dbReference type="PANTHER" id="PTHR44051:SF8">
    <property type="entry name" value="GLUTATHIONE S-TRANSFERASE GSTA"/>
    <property type="match status" value="1"/>
</dbReference>
<evidence type="ECO:0000313" key="2">
    <source>
        <dbReference type="EMBL" id="MZQ89651.1"/>
    </source>
</evidence>
<dbReference type="InterPro" id="IPR036249">
    <property type="entry name" value="Thioredoxin-like_sf"/>
</dbReference>
<dbReference type="SUPFAM" id="SSF52833">
    <property type="entry name" value="Thioredoxin-like"/>
    <property type="match status" value="1"/>
</dbReference>
<dbReference type="PANTHER" id="PTHR44051">
    <property type="entry name" value="GLUTATHIONE S-TRANSFERASE-RELATED"/>
    <property type="match status" value="1"/>
</dbReference>
<dbReference type="InterPro" id="IPR036282">
    <property type="entry name" value="Glutathione-S-Trfase_C_sf"/>
</dbReference>
<gene>
    <name evidence="2" type="ORF">GS660_11160</name>
</gene>
<dbReference type="CDD" id="cd03207">
    <property type="entry name" value="GST_C_8"/>
    <property type="match status" value="1"/>
</dbReference>
<dbReference type="Gene3D" id="1.20.1050.10">
    <property type="match status" value="1"/>
</dbReference>
<dbReference type="RefSeq" id="WP_161346427.1">
    <property type="nucleotide sequence ID" value="NZ_BMGW01000006.1"/>
</dbReference>
<name>A0A6L8VIQ9_9RHOB</name>
<sequence>MLTLFHAPQSRSSRLVTLIDEMGLQDRVKIQTVTIPRVDGTGQPDAANPHPERKVPALLHDGTLVTETAAVILYLTGLFPETGLAPQPGDPRHGAYLTWLFWYGNVVEPVLLLEAAGISHPYVHATLRGHPEIDARLRAALDRGPWLLGDSFTAADLLCHSPYAWWTGVTPDDPAIRDWVARCEARPAAARTREADEAAWLGQPA</sequence>
<organism evidence="2 3">
    <name type="scientific">Frigidibacter albus</name>
    <dbReference type="NCBI Taxonomy" id="1465486"/>
    <lineage>
        <taxon>Bacteria</taxon>
        <taxon>Pseudomonadati</taxon>
        <taxon>Pseudomonadota</taxon>
        <taxon>Alphaproteobacteria</taxon>
        <taxon>Rhodobacterales</taxon>
        <taxon>Paracoccaceae</taxon>
        <taxon>Frigidibacter</taxon>
    </lineage>
</organism>
<comment type="caution">
    <text evidence="2">The sequence shown here is derived from an EMBL/GenBank/DDBJ whole genome shotgun (WGS) entry which is preliminary data.</text>
</comment>
<dbReference type="InterPro" id="IPR004045">
    <property type="entry name" value="Glutathione_S-Trfase_N"/>
</dbReference>
<evidence type="ECO:0000313" key="3">
    <source>
        <dbReference type="Proteomes" id="UP000477083"/>
    </source>
</evidence>
<dbReference type="OrthoDB" id="5740960at2"/>
<dbReference type="AlphaFoldDB" id="A0A6L8VIQ9"/>
<keyword evidence="2" id="KW-0808">Transferase</keyword>
<dbReference type="Gene3D" id="3.40.30.10">
    <property type="entry name" value="Glutaredoxin"/>
    <property type="match status" value="1"/>
</dbReference>
<dbReference type="PROSITE" id="PS50404">
    <property type="entry name" value="GST_NTER"/>
    <property type="match status" value="1"/>
</dbReference>
<dbReference type="SUPFAM" id="SSF47616">
    <property type="entry name" value="GST C-terminal domain-like"/>
    <property type="match status" value="1"/>
</dbReference>
<dbReference type="EMBL" id="WWNR01000006">
    <property type="protein sequence ID" value="MZQ89651.1"/>
    <property type="molecule type" value="Genomic_DNA"/>
</dbReference>